<feature type="domain" description="SusD-like N-terminal" evidence="8">
    <location>
        <begin position="105"/>
        <end position="224"/>
    </location>
</feature>
<dbReference type="RefSeq" id="WP_147931837.1">
    <property type="nucleotide sequence ID" value="NZ_VOXD01000027.1"/>
</dbReference>
<evidence type="ECO:0000256" key="6">
    <source>
        <dbReference type="SAM" id="MobiDB-lite"/>
    </source>
</evidence>
<comment type="subcellular location">
    <subcellularLocation>
        <location evidence="1">Cell outer membrane</location>
    </subcellularLocation>
</comment>
<dbReference type="Proteomes" id="UP000321907">
    <property type="component" value="Unassembled WGS sequence"/>
</dbReference>
<dbReference type="InterPro" id="IPR011990">
    <property type="entry name" value="TPR-like_helical_dom_sf"/>
</dbReference>
<feature type="domain" description="RagB/SusD" evidence="7">
    <location>
        <begin position="371"/>
        <end position="511"/>
    </location>
</feature>
<evidence type="ECO:0000256" key="2">
    <source>
        <dbReference type="ARBA" id="ARBA00006275"/>
    </source>
</evidence>
<dbReference type="AlphaFoldDB" id="A0A5C7FB52"/>
<dbReference type="PROSITE" id="PS51257">
    <property type="entry name" value="PROKAR_LIPOPROTEIN"/>
    <property type="match status" value="1"/>
</dbReference>
<dbReference type="Gene3D" id="1.25.40.390">
    <property type="match status" value="1"/>
</dbReference>
<evidence type="ECO:0000313" key="10">
    <source>
        <dbReference type="Proteomes" id="UP000321907"/>
    </source>
</evidence>
<comment type="similarity">
    <text evidence="2">Belongs to the SusD family.</text>
</comment>
<protein>
    <submittedName>
        <fullName evidence="9">RagB/SusD family nutrient uptake outer membrane protein</fullName>
    </submittedName>
</protein>
<gene>
    <name evidence="9" type="ORF">FUA23_16330</name>
</gene>
<evidence type="ECO:0000256" key="5">
    <source>
        <dbReference type="ARBA" id="ARBA00023237"/>
    </source>
</evidence>
<evidence type="ECO:0000259" key="8">
    <source>
        <dbReference type="Pfam" id="PF14322"/>
    </source>
</evidence>
<organism evidence="9 10">
    <name type="scientific">Neolewinella aurantiaca</name>
    <dbReference type="NCBI Taxonomy" id="2602767"/>
    <lineage>
        <taxon>Bacteria</taxon>
        <taxon>Pseudomonadati</taxon>
        <taxon>Bacteroidota</taxon>
        <taxon>Saprospiria</taxon>
        <taxon>Saprospirales</taxon>
        <taxon>Lewinellaceae</taxon>
        <taxon>Neolewinella</taxon>
    </lineage>
</organism>
<keyword evidence="5" id="KW-0998">Cell outer membrane</keyword>
<dbReference type="InterPro" id="IPR012944">
    <property type="entry name" value="SusD_RagB_dom"/>
</dbReference>
<dbReference type="GO" id="GO:0009279">
    <property type="term" value="C:cell outer membrane"/>
    <property type="evidence" value="ECO:0007669"/>
    <property type="project" value="UniProtKB-SubCell"/>
</dbReference>
<comment type="caution">
    <text evidence="9">The sequence shown here is derived from an EMBL/GenBank/DDBJ whole genome shotgun (WGS) entry which is preliminary data.</text>
</comment>
<dbReference type="OrthoDB" id="5694214at2"/>
<accession>A0A5C7FB52</accession>
<reference evidence="9 10" key="1">
    <citation type="submission" date="2019-08" db="EMBL/GenBank/DDBJ databases">
        <title>Lewinella sp. strain SSH13 Genome sequencing and assembly.</title>
        <authorList>
            <person name="Kim I."/>
        </authorList>
    </citation>
    <scope>NUCLEOTIDE SEQUENCE [LARGE SCALE GENOMIC DNA]</scope>
    <source>
        <strain evidence="9 10">SSH13</strain>
    </source>
</reference>
<dbReference type="SUPFAM" id="SSF48452">
    <property type="entry name" value="TPR-like"/>
    <property type="match status" value="1"/>
</dbReference>
<keyword evidence="4" id="KW-0472">Membrane</keyword>
<dbReference type="EMBL" id="VOXD01000027">
    <property type="protein sequence ID" value="TXF88049.1"/>
    <property type="molecule type" value="Genomic_DNA"/>
</dbReference>
<keyword evidence="3" id="KW-0732">Signal</keyword>
<dbReference type="Pfam" id="PF14322">
    <property type="entry name" value="SusD-like_3"/>
    <property type="match status" value="1"/>
</dbReference>
<feature type="compositionally biased region" description="Basic and acidic residues" evidence="6">
    <location>
        <begin position="287"/>
        <end position="300"/>
    </location>
</feature>
<feature type="region of interest" description="Disordered" evidence="6">
    <location>
        <begin position="280"/>
        <end position="311"/>
    </location>
</feature>
<evidence type="ECO:0000259" key="7">
    <source>
        <dbReference type="Pfam" id="PF07980"/>
    </source>
</evidence>
<evidence type="ECO:0000256" key="1">
    <source>
        <dbReference type="ARBA" id="ARBA00004442"/>
    </source>
</evidence>
<evidence type="ECO:0000313" key="9">
    <source>
        <dbReference type="EMBL" id="TXF88049.1"/>
    </source>
</evidence>
<evidence type="ECO:0000256" key="4">
    <source>
        <dbReference type="ARBA" id="ARBA00023136"/>
    </source>
</evidence>
<sequence length="521" mass="59236">MKNNIYSLLTIVVALFTVLSFSACEDFLEEDFRSGITTDNFFNNDAEALLAVNGTYRILHRASLYKTRGLDNYYVNGTDEVGPNRNVNGQIHNYLIGEGVSDGADTWNSCYELARNAALFLASVEGNEKLSESIRNQVTGELLFMRALAYFHLTNLWGDVPYFRELPSTEELSVIERTDKVLIRSEMKEDLDRAFDLLPSEYGSSELGRVSKWAAAALKAKFHLLDSEWQDCLTECQEIIDNSPHRLLDNFADVFDQNPLTDQYNDEHIFVVDFTKDPVGSDGNTQRTDDYNPRIRDEPANRNVRPGGDGTPTNVELLSAALAEQGEDMTGYGWAIPLPEIADPANWEDGDLRYDASIVTEYLGFQLAFPYYRKNWNLNQENSPRGNHPENYIVFRLADIYLMAAEAENELNGPANAYTYVNTVRARAFEPDRPWSGMSQQEFREAMYDERKFELATEGHRKMDLIRWGILLETVMNTEHRSFNNPAANIQPKHVLLPIPLAEILLNPNLLNSDPSNNGYR</sequence>
<keyword evidence="10" id="KW-1185">Reference proteome</keyword>
<name>A0A5C7FB52_9BACT</name>
<dbReference type="InterPro" id="IPR033985">
    <property type="entry name" value="SusD-like_N"/>
</dbReference>
<evidence type="ECO:0000256" key="3">
    <source>
        <dbReference type="ARBA" id="ARBA00022729"/>
    </source>
</evidence>
<proteinExistence type="inferred from homology"/>
<dbReference type="Pfam" id="PF07980">
    <property type="entry name" value="SusD_RagB"/>
    <property type="match status" value="1"/>
</dbReference>